<dbReference type="AlphaFoldDB" id="A0A6P6IG76"/>
<accession>A0A6P6IG76</accession>
<reference evidence="4" key="1">
    <citation type="submission" date="2025-08" db="UniProtKB">
        <authorList>
            <consortium name="RefSeq"/>
        </authorList>
    </citation>
    <scope>IDENTIFICATION</scope>
    <source>
        <tissue evidence="4">Blood</tissue>
    </source>
</reference>
<feature type="domain" description="DUF4708" evidence="2">
    <location>
        <begin position="7"/>
        <end position="237"/>
    </location>
</feature>
<dbReference type="CTD" id="109316758"/>
<dbReference type="Proteomes" id="UP000515131">
    <property type="component" value="Unplaced"/>
</dbReference>
<feature type="region of interest" description="Disordered" evidence="1">
    <location>
        <begin position="320"/>
        <end position="346"/>
    </location>
</feature>
<dbReference type="PANTHER" id="PTHR28495:SF1">
    <property type="entry name" value="GENE, 17266-RELATED"/>
    <property type="match status" value="1"/>
</dbReference>
<name>A0A6P6IG76_PUMCO</name>
<keyword evidence="3" id="KW-1185">Reference proteome</keyword>
<feature type="region of interest" description="Disordered" evidence="1">
    <location>
        <begin position="560"/>
        <end position="614"/>
    </location>
</feature>
<dbReference type="PANTHER" id="PTHR28495">
    <property type="entry name" value="HYPOTHETICAL PROTEIN LOC100359752"/>
    <property type="match status" value="1"/>
</dbReference>
<protein>
    <submittedName>
        <fullName evidence="4">Uncharacterized protein C18orf63 homolog</fullName>
    </submittedName>
</protein>
<dbReference type="KEGG" id="pcoo:112868419"/>
<dbReference type="Pfam" id="PF15813">
    <property type="entry name" value="DUF4708"/>
    <property type="match status" value="1"/>
</dbReference>
<organism evidence="3 4">
    <name type="scientific">Puma concolor</name>
    <name type="common">Mountain lion</name>
    <name type="synonym">Felis concolor</name>
    <dbReference type="NCBI Taxonomy" id="9696"/>
    <lineage>
        <taxon>Eukaryota</taxon>
        <taxon>Metazoa</taxon>
        <taxon>Chordata</taxon>
        <taxon>Craniata</taxon>
        <taxon>Vertebrata</taxon>
        <taxon>Euteleostomi</taxon>
        <taxon>Mammalia</taxon>
        <taxon>Eutheria</taxon>
        <taxon>Laurasiatheria</taxon>
        <taxon>Carnivora</taxon>
        <taxon>Feliformia</taxon>
        <taxon>Felidae</taxon>
        <taxon>Felinae</taxon>
        <taxon>Puma</taxon>
    </lineage>
</organism>
<dbReference type="RefSeq" id="XP_025787205.1">
    <property type="nucleotide sequence ID" value="XM_025931420.1"/>
</dbReference>
<proteinExistence type="predicted"/>
<evidence type="ECO:0000313" key="4">
    <source>
        <dbReference type="RefSeq" id="XP_025787205.1"/>
    </source>
</evidence>
<evidence type="ECO:0000256" key="1">
    <source>
        <dbReference type="SAM" id="MobiDB-lite"/>
    </source>
</evidence>
<sequence length="614" mass="69309">MNDSRQQSLFFITSPDLHKLCAVRIILSNGVADTEIRSTQMKMCRQLLFLHQDILTSPVPGILNQIWVVMAIPFYKAGKLNAYIEKHGAKVEAPQRVIPVILQNCLSYSLMARLAPAWNKTGHLLVQGREFLSQMGKQSAVVLDINVTETQVCLSIEAYTIRLPPPELREFDISQSVIKDFDTNKNAIIEGHSILSNWCYVLPSMKRGQIISILHTIPPDCPFHSYEDFQMHWDDLMTTKPCYYTQELMKPHVQENKVKAPNLTTKQVFRSSLTRAPCTRPVLAQCLVPGSGAMNHRMEIPGSQLKKTWVSSALHLQQQSVQSGKKSLSDKAPQVHLEAPKPNTGNLQVQGTDLSSQNNTAPTFIPVFKNRSLQMNKKILEPGNLKRQQHVVTESKFFSLKTSVIQNDKLNLDPAIKKRSNHNIQMNARNLNQKISRLLQGKNTESCENMTKYPPSNGESPTVSLNESKHLSNSSVSHISNNSLGVIKSAVDFQVNRKENLTRKYITQILGKGRESLKMKKQPYIFESDTETEDPQLLQPQSINQTIKADVSDHKLVISKTSQRSKRRLCQESSKASKRPHSNTIHYGQSSFPRSKIHDVDKSKVQKSLIIPKT</sequence>
<evidence type="ECO:0000313" key="3">
    <source>
        <dbReference type="Proteomes" id="UP000515131"/>
    </source>
</evidence>
<dbReference type="InterPro" id="IPR031643">
    <property type="entry name" value="DUF4708"/>
</dbReference>
<dbReference type="GeneID" id="112868419"/>
<evidence type="ECO:0000259" key="2">
    <source>
        <dbReference type="Pfam" id="PF15813"/>
    </source>
</evidence>
<gene>
    <name evidence="4" type="primary">CUNH18orf63</name>
</gene>
<feature type="compositionally biased region" description="Polar residues" evidence="1">
    <location>
        <begin position="582"/>
        <end position="593"/>
    </location>
</feature>